<organism evidence="2 3">
    <name type="scientific">Otus sunia</name>
    <name type="common">Oriental scops-owl</name>
    <dbReference type="NCBI Taxonomy" id="257818"/>
    <lineage>
        <taxon>Eukaryota</taxon>
        <taxon>Metazoa</taxon>
        <taxon>Chordata</taxon>
        <taxon>Craniata</taxon>
        <taxon>Vertebrata</taxon>
        <taxon>Euteleostomi</taxon>
        <taxon>Archelosauria</taxon>
        <taxon>Archosauria</taxon>
        <taxon>Dinosauria</taxon>
        <taxon>Saurischia</taxon>
        <taxon>Theropoda</taxon>
        <taxon>Coelurosauria</taxon>
        <taxon>Aves</taxon>
        <taxon>Neognathae</taxon>
        <taxon>Neoaves</taxon>
        <taxon>Telluraves</taxon>
        <taxon>Strigiformes</taxon>
        <taxon>Strigidae</taxon>
        <taxon>Otus</taxon>
    </lineage>
</organism>
<proteinExistence type="predicted"/>
<name>A0A8C8AGT8_9STRI</name>
<accession>A0A8C8AGT8</accession>
<dbReference type="InterPro" id="IPR036397">
    <property type="entry name" value="RNaseH_sf"/>
</dbReference>
<protein>
    <submittedName>
        <fullName evidence="2">Uncharacterized protein</fullName>
    </submittedName>
</protein>
<dbReference type="Proteomes" id="UP000694552">
    <property type="component" value="Unplaced"/>
</dbReference>
<evidence type="ECO:0000313" key="3">
    <source>
        <dbReference type="Proteomes" id="UP000694552"/>
    </source>
</evidence>
<dbReference type="AlphaFoldDB" id="A0A8C8AGT8"/>
<reference evidence="2" key="1">
    <citation type="submission" date="2025-08" db="UniProtKB">
        <authorList>
            <consortium name="Ensembl"/>
        </authorList>
    </citation>
    <scope>IDENTIFICATION</scope>
</reference>
<evidence type="ECO:0000313" key="2">
    <source>
        <dbReference type="Ensembl" id="ENSOSUP00000005561.1"/>
    </source>
</evidence>
<dbReference type="Ensembl" id="ENSOSUT00000005764.1">
    <property type="protein sequence ID" value="ENSOSUP00000005561.1"/>
    <property type="gene ID" value="ENSOSUG00000004151.1"/>
</dbReference>
<reference evidence="2" key="2">
    <citation type="submission" date="2025-09" db="UniProtKB">
        <authorList>
            <consortium name="Ensembl"/>
        </authorList>
    </citation>
    <scope>IDENTIFICATION</scope>
</reference>
<feature type="region of interest" description="Disordered" evidence="1">
    <location>
        <begin position="1"/>
        <end position="20"/>
    </location>
</feature>
<dbReference type="Gene3D" id="3.30.420.10">
    <property type="entry name" value="Ribonuclease H-like superfamily/Ribonuclease H"/>
    <property type="match status" value="1"/>
</dbReference>
<evidence type="ECO:0000256" key="1">
    <source>
        <dbReference type="SAM" id="MobiDB-lite"/>
    </source>
</evidence>
<dbReference type="GO" id="GO:0003676">
    <property type="term" value="F:nucleic acid binding"/>
    <property type="evidence" value="ECO:0007669"/>
    <property type="project" value="InterPro"/>
</dbReference>
<keyword evidence="3" id="KW-1185">Reference proteome</keyword>
<sequence length="51" mass="5291">MALERLQRDPAGAGRFGSAVPPLCRRRPCALGVDEAGRGPVLGKAGGVRFT</sequence>